<dbReference type="EMBL" id="HBUF01251487">
    <property type="protein sequence ID" value="CAG6680185.1"/>
    <property type="molecule type" value="Transcribed_RNA"/>
</dbReference>
<keyword evidence="2" id="KW-0645">Protease</keyword>
<name>A0A8D8LUI5_9HEMI</name>
<dbReference type="GO" id="GO:0006508">
    <property type="term" value="P:proteolysis"/>
    <property type="evidence" value="ECO:0007669"/>
    <property type="project" value="UniProtKB-KW"/>
</dbReference>
<feature type="chain" id="PRO_5036261391" evidence="9">
    <location>
        <begin position="23"/>
        <end position="360"/>
    </location>
</feature>
<feature type="domain" description="Peptidase C1A papain C-terminal" evidence="10">
    <location>
        <begin position="137"/>
        <end position="358"/>
    </location>
</feature>
<dbReference type="InterPro" id="IPR000169">
    <property type="entry name" value="Pept_cys_AS"/>
</dbReference>
<evidence type="ECO:0000256" key="8">
    <source>
        <dbReference type="ARBA" id="ARBA00023180"/>
    </source>
</evidence>
<sequence>MKTVHLFTGFVFLVASICCVLATEEVDKDVVFIGKQPHQQHHDKMEHVALFNHFLDKFNKSYDTKEEYHRRLRIFRANLKKIQVLQETEQGTGIYGPTIFADMTSSEFKKHLGFKPSLARPGVSARIAQAVIPNITLPTEFDWRKHNAVTDVKNQGMCGSCWAFSTTGNIEGVYAVQKKELVSLSEQELVDCDKVDAGCNGGLMTNAFETIINKLGGGLEGEKDYPYKGSNKACTFDKTEIRAKISNYVNVSRDETDMAKFLVKNGPLAVALNANAMQFYFGGVSHPLKFLCKGGVNNLDHGVLIVGYGVHSYPLFNKTMPFWSIKNSWGGKWGEQGYYRLYRGDGSCGINDMVSSAIIE</sequence>
<dbReference type="InterPro" id="IPR025660">
    <property type="entry name" value="Pept_his_AS"/>
</dbReference>
<keyword evidence="4" id="KW-0378">Hydrolase</keyword>
<evidence type="ECO:0000313" key="12">
    <source>
        <dbReference type="EMBL" id="CAG6612813.1"/>
    </source>
</evidence>
<protein>
    <submittedName>
        <fullName evidence="12">Cysteine proteinase CG12163</fullName>
    </submittedName>
</protein>
<keyword evidence="7" id="KW-1015">Disulfide bond</keyword>
<keyword evidence="6" id="KW-0865">Zymogen</keyword>
<dbReference type="Pfam" id="PF08246">
    <property type="entry name" value="Inhibitor_I29"/>
    <property type="match status" value="1"/>
</dbReference>
<dbReference type="AlphaFoldDB" id="A0A8D8LUI5"/>
<dbReference type="PROSITE" id="PS00139">
    <property type="entry name" value="THIOL_PROTEASE_CYS"/>
    <property type="match status" value="1"/>
</dbReference>
<evidence type="ECO:0000259" key="10">
    <source>
        <dbReference type="SMART" id="SM00645"/>
    </source>
</evidence>
<organism evidence="12">
    <name type="scientific">Cacopsylla melanoneura</name>
    <dbReference type="NCBI Taxonomy" id="428564"/>
    <lineage>
        <taxon>Eukaryota</taxon>
        <taxon>Metazoa</taxon>
        <taxon>Ecdysozoa</taxon>
        <taxon>Arthropoda</taxon>
        <taxon>Hexapoda</taxon>
        <taxon>Insecta</taxon>
        <taxon>Pterygota</taxon>
        <taxon>Neoptera</taxon>
        <taxon>Paraneoptera</taxon>
        <taxon>Hemiptera</taxon>
        <taxon>Sternorrhyncha</taxon>
        <taxon>Psylloidea</taxon>
        <taxon>Psyllidae</taxon>
        <taxon>Psyllinae</taxon>
        <taxon>Cacopsylla</taxon>
    </lineage>
</organism>
<dbReference type="EMBL" id="HBUF01025558">
    <property type="protein sequence ID" value="CAG6612812.1"/>
    <property type="molecule type" value="Transcribed_RNA"/>
</dbReference>
<dbReference type="SMART" id="SM00848">
    <property type="entry name" value="Inhibitor_I29"/>
    <property type="match status" value="1"/>
</dbReference>
<dbReference type="PANTHER" id="PTHR12411">
    <property type="entry name" value="CYSTEINE PROTEASE FAMILY C1-RELATED"/>
    <property type="match status" value="1"/>
</dbReference>
<reference evidence="12" key="1">
    <citation type="submission" date="2021-05" db="EMBL/GenBank/DDBJ databases">
        <authorList>
            <person name="Alioto T."/>
            <person name="Alioto T."/>
            <person name="Gomez Garrido J."/>
        </authorList>
    </citation>
    <scope>NUCLEOTIDE SEQUENCE</scope>
</reference>
<dbReference type="InterPro" id="IPR013201">
    <property type="entry name" value="Prot_inhib_I29"/>
</dbReference>
<dbReference type="InterPro" id="IPR013128">
    <property type="entry name" value="Peptidase_C1A"/>
</dbReference>
<comment type="similarity">
    <text evidence="1">Belongs to the peptidase C1 family.</text>
</comment>
<keyword evidence="3 9" id="KW-0732">Signal</keyword>
<evidence type="ECO:0000256" key="1">
    <source>
        <dbReference type="ARBA" id="ARBA00008455"/>
    </source>
</evidence>
<feature type="signal peptide" evidence="9">
    <location>
        <begin position="1"/>
        <end position="22"/>
    </location>
</feature>
<dbReference type="GO" id="GO:0008234">
    <property type="term" value="F:cysteine-type peptidase activity"/>
    <property type="evidence" value="ECO:0007669"/>
    <property type="project" value="UniProtKB-KW"/>
</dbReference>
<evidence type="ECO:0000259" key="11">
    <source>
        <dbReference type="SMART" id="SM00848"/>
    </source>
</evidence>
<accession>A0A8D8LUI5</accession>
<evidence type="ECO:0000256" key="2">
    <source>
        <dbReference type="ARBA" id="ARBA00022670"/>
    </source>
</evidence>
<feature type="domain" description="Cathepsin propeptide inhibitor" evidence="11">
    <location>
        <begin position="51"/>
        <end position="108"/>
    </location>
</feature>
<dbReference type="InterPro" id="IPR039417">
    <property type="entry name" value="Peptidase_C1A_papain-like"/>
</dbReference>
<dbReference type="InterPro" id="IPR000668">
    <property type="entry name" value="Peptidase_C1A_C"/>
</dbReference>
<dbReference type="EMBL" id="HBUF01341314">
    <property type="protein sequence ID" value="CAG6703951.1"/>
    <property type="molecule type" value="Transcribed_RNA"/>
</dbReference>
<dbReference type="Pfam" id="PF00112">
    <property type="entry name" value="Peptidase_C1"/>
    <property type="match status" value="1"/>
</dbReference>
<dbReference type="InterPro" id="IPR038765">
    <property type="entry name" value="Papain-like_cys_pep_sf"/>
</dbReference>
<evidence type="ECO:0000256" key="6">
    <source>
        <dbReference type="ARBA" id="ARBA00023145"/>
    </source>
</evidence>
<evidence type="ECO:0000256" key="3">
    <source>
        <dbReference type="ARBA" id="ARBA00022729"/>
    </source>
</evidence>
<dbReference type="SMART" id="SM00645">
    <property type="entry name" value="Pept_C1"/>
    <property type="match status" value="1"/>
</dbReference>
<dbReference type="EMBL" id="HBUF01251488">
    <property type="protein sequence ID" value="CAG6680187.1"/>
    <property type="molecule type" value="Transcribed_RNA"/>
</dbReference>
<dbReference type="SUPFAM" id="SSF54001">
    <property type="entry name" value="Cysteine proteinases"/>
    <property type="match status" value="1"/>
</dbReference>
<keyword evidence="8" id="KW-0325">Glycoprotein</keyword>
<dbReference type="CDD" id="cd02248">
    <property type="entry name" value="Peptidase_C1A"/>
    <property type="match status" value="1"/>
</dbReference>
<keyword evidence="5" id="KW-0788">Thiol protease</keyword>
<dbReference type="EMBL" id="HBUF01025559">
    <property type="protein sequence ID" value="CAG6612813.1"/>
    <property type="molecule type" value="Transcribed_RNA"/>
</dbReference>
<evidence type="ECO:0000256" key="5">
    <source>
        <dbReference type="ARBA" id="ARBA00022807"/>
    </source>
</evidence>
<proteinExistence type="inferred from homology"/>
<evidence type="ECO:0000256" key="9">
    <source>
        <dbReference type="SAM" id="SignalP"/>
    </source>
</evidence>
<evidence type="ECO:0000256" key="7">
    <source>
        <dbReference type="ARBA" id="ARBA00023157"/>
    </source>
</evidence>
<dbReference type="PROSITE" id="PS00639">
    <property type="entry name" value="THIOL_PROTEASE_HIS"/>
    <property type="match status" value="1"/>
</dbReference>
<dbReference type="FunFam" id="3.90.70.10:FF:000130">
    <property type="entry name" value="Cysteine proteinase 1"/>
    <property type="match status" value="1"/>
</dbReference>
<evidence type="ECO:0000256" key="4">
    <source>
        <dbReference type="ARBA" id="ARBA00022801"/>
    </source>
</evidence>
<dbReference type="Gene3D" id="3.90.70.10">
    <property type="entry name" value="Cysteine proteinases"/>
    <property type="match status" value="1"/>
</dbReference>
<dbReference type="PRINTS" id="PR00705">
    <property type="entry name" value="PAPAIN"/>
</dbReference>